<dbReference type="PANTHER" id="PTHR30537">
    <property type="entry name" value="HTH-TYPE TRANSCRIPTIONAL REGULATOR"/>
    <property type="match status" value="1"/>
</dbReference>
<dbReference type="InterPro" id="IPR036390">
    <property type="entry name" value="WH_DNA-bd_sf"/>
</dbReference>
<accession>A0AAU7RPE1</accession>
<dbReference type="Gene3D" id="3.40.190.290">
    <property type="match status" value="1"/>
</dbReference>
<reference evidence="6" key="1">
    <citation type="submission" date="2024-06" db="EMBL/GenBank/DDBJ databases">
        <authorList>
            <person name="Li T."/>
            <person name="Gao R."/>
        </authorList>
    </citation>
    <scope>NUCLEOTIDE SEQUENCE</scope>
    <source>
        <strain evidence="6">ZPR3</strain>
    </source>
</reference>
<dbReference type="PROSITE" id="PS50931">
    <property type="entry name" value="HTH_LYSR"/>
    <property type="match status" value="1"/>
</dbReference>
<dbReference type="SUPFAM" id="SSF46785">
    <property type="entry name" value="Winged helix' DNA-binding domain"/>
    <property type="match status" value="1"/>
</dbReference>
<feature type="domain" description="HTH lysR-type" evidence="5">
    <location>
        <begin position="9"/>
        <end position="66"/>
    </location>
</feature>
<keyword evidence="4" id="KW-0804">Transcription</keyword>
<dbReference type="Pfam" id="PF03466">
    <property type="entry name" value="LysR_substrate"/>
    <property type="match status" value="1"/>
</dbReference>
<evidence type="ECO:0000256" key="1">
    <source>
        <dbReference type="ARBA" id="ARBA00009437"/>
    </source>
</evidence>
<evidence type="ECO:0000313" key="6">
    <source>
        <dbReference type="EMBL" id="XBT92045.1"/>
    </source>
</evidence>
<name>A0AAU7RPE1_9HYPH</name>
<evidence type="ECO:0000259" key="5">
    <source>
        <dbReference type="PROSITE" id="PS50931"/>
    </source>
</evidence>
<evidence type="ECO:0000256" key="3">
    <source>
        <dbReference type="ARBA" id="ARBA00023125"/>
    </source>
</evidence>
<dbReference type="GO" id="GO:0003700">
    <property type="term" value="F:DNA-binding transcription factor activity"/>
    <property type="evidence" value="ECO:0007669"/>
    <property type="project" value="InterPro"/>
</dbReference>
<keyword evidence="2" id="KW-0805">Transcription regulation</keyword>
<dbReference type="EMBL" id="CP157960">
    <property type="protein sequence ID" value="XBT92045.1"/>
    <property type="molecule type" value="Genomic_DNA"/>
</dbReference>
<proteinExistence type="inferred from homology"/>
<dbReference type="InterPro" id="IPR058163">
    <property type="entry name" value="LysR-type_TF_proteobact-type"/>
</dbReference>
<dbReference type="Pfam" id="PF00126">
    <property type="entry name" value="HTH_1"/>
    <property type="match status" value="1"/>
</dbReference>
<dbReference type="Gene3D" id="1.10.10.10">
    <property type="entry name" value="Winged helix-like DNA-binding domain superfamily/Winged helix DNA-binding domain"/>
    <property type="match status" value="1"/>
</dbReference>
<dbReference type="PANTHER" id="PTHR30537:SF3">
    <property type="entry name" value="TRANSCRIPTIONAL REGULATORY PROTEIN"/>
    <property type="match status" value="1"/>
</dbReference>
<dbReference type="InterPro" id="IPR036388">
    <property type="entry name" value="WH-like_DNA-bd_sf"/>
</dbReference>
<dbReference type="GO" id="GO:0006351">
    <property type="term" value="P:DNA-templated transcription"/>
    <property type="evidence" value="ECO:0007669"/>
    <property type="project" value="TreeGrafter"/>
</dbReference>
<dbReference type="GO" id="GO:0043565">
    <property type="term" value="F:sequence-specific DNA binding"/>
    <property type="evidence" value="ECO:0007669"/>
    <property type="project" value="TreeGrafter"/>
</dbReference>
<protein>
    <submittedName>
        <fullName evidence="6">LysR family transcriptional regulator</fullName>
    </submittedName>
</protein>
<keyword evidence="3" id="KW-0238">DNA-binding</keyword>
<dbReference type="InterPro" id="IPR000847">
    <property type="entry name" value="LysR_HTH_N"/>
</dbReference>
<evidence type="ECO:0000256" key="2">
    <source>
        <dbReference type="ARBA" id="ARBA00023015"/>
    </source>
</evidence>
<gene>
    <name evidence="6" type="ORF">ABM479_14745</name>
</gene>
<dbReference type="InterPro" id="IPR005119">
    <property type="entry name" value="LysR_subst-bd"/>
</dbReference>
<dbReference type="AlphaFoldDB" id="A0AAU7RPE1"/>
<organism evidence="6">
    <name type="scientific">Rhizobium sp. ZPR3</name>
    <dbReference type="NCBI Taxonomy" id="3158967"/>
    <lineage>
        <taxon>Bacteria</taxon>
        <taxon>Pseudomonadati</taxon>
        <taxon>Pseudomonadota</taxon>
        <taxon>Alphaproteobacteria</taxon>
        <taxon>Hyphomicrobiales</taxon>
        <taxon>Rhizobiaceae</taxon>
        <taxon>Rhizobium/Agrobacterium group</taxon>
        <taxon>Rhizobium</taxon>
    </lineage>
</organism>
<sequence length="295" mass="32521">MADQIRTAPDWEDIRIFIALARHGSLSAAARALSVNHATIARRIASLERTLGERLVERRPDGYVLTLAGNRALQAASDMETAAATLRRGGADESPRGVVRLSATPGLAQSFLVERLARLAARHSGLDIEVATDVRLVSLERREADIALRLGRPQDGDVVAKRLVNFGFGFYASSEWCHWLENGVAPVFVGFDEANAHLPEAIWLARRFPEARTAFRTSNQFAQAAAAKADAGVALLPHFIGRADDNLSPCLQSHELPPSRELWLVTRRHDSKDLAIVTVVDFLMQVFRGERDLFE</sequence>
<comment type="similarity">
    <text evidence="1">Belongs to the LysR transcriptional regulatory family.</text>
</comment>
<dbReference type="Gene3D" id="3.40.190.10">
    <property type="entry name" value="Periplasmic binding protein-like II"/>
    <property type="match status" value="1"/>
</dbReference>
<evidence type="ECO:0000256" key="4">
    <source>
        <dbReference type="ARBA" id="ARBA00023163"/>
    </source>
</evidence>
<dbReference type="RefSeq" id="WP_174178074.1">
    <property type="nucleotide sequence ID" value="NZ_CP157960.1"/>
</dbReference>
<dbReference type="SUPFAM" id="SSF53850">
    <property type="entry name" value="Periplasmic binding protein-like II"/>
    <property type="match status" value="1"/>
</dbReference>